<accession>A0A8S1VP18</accession>
<organism evidence="1 2">
    <name type="scientific">Paramecium octaurelia</name>
    <dbReference type="NCBI Taxonomy" id="43137"/>
    <lineage>
        <taxon>Eukaryota</taxon>
        <taxon>Sar</taxon>
        <taxon>Alveolata</taxon>
        <taxon>Ciliophora</taxon>
        <taxon>Intramacronucleata</taxon>
        <taxon>Oligohymenophorea</taxon>
        <taxon>Peniculida</taxon>
        <taxon>Parameciidae</taxon>
        <taxon>Paramecium</taxon>
    </lineage>
</organism>
<reference evidence="1" key="1">
    <citation type="submission" date="2021-01" db="EMBL/GenBank/DDBJ databases">
        <authorList>
            <consortium name="Genoscope - CEA"/>
            <person name="William W."/>
        </authorList>
    </citation>
    <scope>NUCLEOTIDE SEQUENCE</scope>
</reference>
<name>A0A8S1VP18_PAROT</name>
<dbReference type="Proteomes" id="UP000683925">
    <property type="component" value="Unassembled WGS sequence"/>
</dbReference>
<dbReference type="AlphaFoldDB" id="A0A8S1VP18"/>
<comment type="caution">
    <text evidence="1">The sequence shown here is derived from an EMBL/GenBank/DDBJ whole genome shotgun (WGS) entry which is preliminary data.</text>
</comment>
<gene>
    <name evidence="1" type="ORF">POCTA_138.1.T0710024</name>
</gene>
<keyword evidence="2" id="KW-1185">Reference proteome</keyword>
<proteinExistence type="predicted"/>
<evidence type="ECO:0000313" key="1">
    <source>
        <dbReference type="EMBL" id="CAD8178371.1"/>
    </source>
</evidence>
<protein>
    <submittedName>
        <fullName evidence="1">Uncharacterized protein</fullName>
    </submittedName>
</protein>
<sequence length="42" mass="5011">MTTSKKTILGMLQKFISNNRMEDTHCSYELEFETHRYGKDLI</sequence>
<dbReference type="EMBL" id="CAJJDP010000070">
    <property type="protein sequence ID" value="CAD8178371.1"/>
    <property type="molecule type" value="Genomic_DNA"/>
</dbReference>
<evidence type="ECO:0000313" key="2">
    <source>
        <dbReference type="Proteomes" id="UP000683925"/>
    </source>
</evidence>